<evidence type="ECO:0000313" key="2">
    <source>
        <dbReference type="EMBL" id="MWA05091.1"/>
    </source>
</evidence>
<protein>
    <submittedName>
        <fullName evidence="2">Transposase</fullName>
    </submittedName>
</protein>
<dbReference type="GO" id="GO:0006313">
    <property type="term" value="P:DNA transposition"/>
    <property type="evidence" value="ECO:0007669"/>
    <property type="project" value="InterPro"/>
</dbReference>
<dbReference type="GO" id="GO:0003677">
    <property type="term" value="F:DNA binding"/>
    <property type="evidence" value="ECO:0007669"/>
    <property type="project" value="InterPro"/>
</dbReference>
<dbReference type="Pfam" id="PF01548">
    <property type="entry name" value="DEDD_Tnp_IS110"/>
    <property type="match status" value="1"/>
</dbReference>
<gene>
    <name evidence="2" type="ORF">F8568_032955</name>
</gene>
<dbReference type="AlphaFoldDB" id="A0A6I4MNR6"/>
<dbReference type="RefSeq" id="WP_151597595.1">
    <property type="nucleotide sequence ID" value="NZ_WBMS02000034.1"/>
</dbReference>
<dbReference type="EMBL" id="WBMS02000034">
    <property type="protein sequence ID" value="MWA05091.1"/>
    <property type="molecule type" value="Genomic_DNA"/>
</dbReference>
<accession>A0A6I4MNR6</accession>
<feature type="domain" description="Transposase IS110-like N-terminal" evidence="1">
    <location>
        <begin position="7"/>
        <end position="73"/>
    </location>
</feature>
<comment type="caution">
    <text evidence="2">The sequence shown here is derived from an EMBL/GenBank/DDBJ whole genome shotgun (WGS) entry which is preliminary data.</text>
</comment>
<dbReference type="Proteomes" id="UP000462055">
    <property type="component" value="Unassembled WGS sequence"/>
</dbReference>
<sequence length="74" mass="8056">MQQQVWAGVDIGKTHHHAVVIDADGNRPLSRRVANDEDPPVRLLADVIGLAETVTWAVDMRTDGAALMLALLDE</sequence>
<keyword evidence="3" id="KW-1185">Reference proteome</keyword>
<organism evidence="2 3">
    <name type="scientific">Actinomadura physcomitrii</name>
    <dbReference type="NCBI Taxonomy" id="2650748"/>
    <lineage>
        <taxon>Bacteria</taxon>
        <taxon>Bacillati</taxon>
        <taxon>Actinomycetota</taxon>
        <taxon>Actinomycetes</taxon>
        <taxon>Streptosporangiales</taxon>
        <taxon>Thermomonosporaceae</taxon>
        <taxon>Actinomadura</taxon>
    </lineage>
</organism>
<dbReference type="GO" id="GO:0004803">
    <property type="term" value="F:transposase activity"/>
    <property type="evidence" value="ECO:0007669"/>
    <property type="project" value="InterPro"/>
</dbReference>
<evidence type="ECO:0000313" key="3">
    <source>
        <dbReference type="Proteomes" id="UP000462055"/>
    </source>
</evidence>
<evidence type="ECO:0000259" key="1">
    <source>
        <dbReference type="Pfam" id="PF01548"/>
    </source>
</evidence>
<reference evidence="2" key="1">
    <citation type="submission" date="2019-12" db="EMBL/GenBank/DDBJ databases">
        <title>Actinomadura physcomitrii sp. nov., a novel actinomycete isolated from moss [Physcomitrium sphaericum (Ludw) Fuernr].</title>
        <authorList>
            <person name="Zhuang X."/>
        </authorList>
    </citation>
    <scope>NUCLEOTIDE SEQUENCE [LARGE SCALE GENOMIC DNA]</scope>
    <source>
        <strain evidence="2">LD22</strain>
    </source>
</reference>
<name>A0A6I4MNR6_9ACTN</name>
<proteinExistence type="predicted"/>
<dbReference type="InterPro" id="IPR002525">
    <property type="entry name" value="Transp_IS110-like_N"/>
</dbReference>